<organism evidence="3 4">
    <name type="scientific">Spirosoma utsteinense</name>
    <dbReference type="NCBI Taxonomy" id="2585773"/>
    <lineage>
        <taxon>Bacteria</taxon>
        <taxon>Pseudomonadati</taxon>
        <taxon>Bacteroidota</taxon>
        <taxon>Cytophagia</taxon>
        <taxon>Cytophagales</taxon>
        <taxon>Cytophagaceae</taxon>
        <taxon>Spirosoma</taxon>
    </lineage>
</organism>
<dbReference type="InterPro" id="IPR036013">
    <property type="entry name" value="Band_7/SPFH_dom_sf"/>
</dbReference>
<gene>
    <name evidence="3" type="ORF">FH603_2124</name>
</gene>
<dbReference type="SMART" id="SM00244">
    <property type="entry name" value="PHB"/>
    <property type="match status" value="1"/>
</dbReference>
<dbReference type="Gene3D" id="3.30.479.30">
    <property type="entry name" value="Band 7 domain"/>
    <property type="match status" value="1"/>
</dbReference>
<dbReference type="Proteomes" id="UP000700732">
    <property type="component" value="Unassembled WGS sequence"/>
</dbReference>
<accession>A0ABR6W4T5</accession>
<comment type="caution">
    <text evidence="3">The sequence shown here is derived from an EMBL/GenBank/DDBJ whole genome shotgun (WGS) entry which is preliminary data.</text>
</comment>
<dbReference type="PANTHER" id="PTHR23222:SF0">
    <property type="entry name" value="PROHIBITIN 1"/>
    <property type="match status" value="1"/>
</dbReference>
<evidence type="ECO:0000259" key="2">
    <source>
        <dbReference type="SMART" id="SM00244"/>
    </source>
</evidence>
<name>A0ABR6W4T5_9BACT</name>
<keyword evidence="4" id="KW-1185">Reference proteome</keyword>
<evidence type="ECO:0000256" key="1">
    <source>
        <dbReference type="ARBA" id="ARBA00004167"/>
    </source>
</evidence>
<keyword evidence="3" id="KW-0645">Protease</keyword>
<dbReference type="PANTHER" id="PTHR23222">
    <property type="entry name" value="PROHIBITIN"/>
    <property type="match status" value="1"/>
</dbReference>
<dbReference type="Pfam" id="PF01145">
    <property type="entry name" value="Band_7"/>
    <property type="match status" value="1"/>
</dbReference>
<evidence type="ECO:0000313" key="4">
    <source>
        <dbReference type="Proteomes" id="UP000700732"/>
    </source>
</evidence>
<dbReference type="SUPFAM" id="SSF117892">
    <property type="entry name" value="Band 7/SPFH domain"/>
    <property type="match status" value="1"/>
</dbReference>
<dbReference type="GO" id="GO:0008233">
    <property type="term" value="F:peptidase activity"/>
    <property type="evidence" value="ECO:0007669"/>
    <property type="project" value="UniProtKB-KW"/>
</dbReference>
<proteinExistence type="predicted"/>
<dbReference type="InterPro" id="IPR001107">
    <property type="entry name" value="Band_7"/>
</dbReference>
<comment type="subcellular location">
    <subcellularLocation>
        <location evidence="1">Membrane</location>
        <topology evidence="1">Single-pass membrane protein</topology>
    </subcellularLocation>
</comment>
<feature type="domain" description="Band 7" evidence="2">
    <location>
        <begin position="46"/>
        <end position="220"/>
    </location>
</feature>
<sequence>MFFLVIGILALAAGFAINTPALAFSHYARPVKLLGIIAIIIGLLTSSVRQIDAGQVGVVSLFGNVSEKPINSGLSFVNPLANVTEFDIKTQNYTMSANNGEGDKQGDDAIRVLTADGLEVVIDLTVLYRVVPNDAPAILREIGPDYTDKIVRPITRTRIRDNAVYYDAVALYSTRRDEFQGRIYKTIEADFKKRGLMLEQLLIRNIDLPASVKKTIESKINAEQDSQKMQFVLTKERQEAERKRVEAQGIADYQKILSTGLSDRQLQYEQIKAQRELAASPNAKIIIMGSRGNVPLILSDK</sequence>
<dbReference type="InterPro" id="IPR000163">
    <property type="entry name" value="Prohibitin"/>
</dbReference>
<reference evidence="3 4" key="1">
    <citation type="submission" date="2019-06" db="EMBL/GenBank/DDBJ databases">
        <title>Spirosoma utsteinense sp. nov. isolated from Antarctic ice-free soils.</title>
        <authorList>
            <person name="Tahon G."/>
        </authorList>
    </citation>
    <scope>NUCLEOTIDE SEQUENCE [LARGE SCALE GENOMIC DNA]</scope>
    <source>
        <strain evidence="3 4">LMG 31447</strain>
    </source>
</reference>
<keyword evidence="3" id="KW-0378">Hydrolase</keyword>
<dbReference type="CDD" id="cd03401">
    <property type="entry name" value="SPFH_prohibitin"/>
    <property type="match status" value="1"/>
</dbReference>
<dbReference type="EMBL" id="VFIA01000010">
    <property type="protein sequence ID" value="MBC3791618.1"/>
    <property type="molecule type" value="Genomic_DNA"/>
</dbReference>
<dbReference type="RefSeq" id="WP_186737409.1">
    <property type="nucleotide sequence ID" value="NZ_VFIA01000010.1"/>
</dbReference>
<protein>
    <submittedName>
        <fullName evidence="3">Regulator of protease activity HflC (Stomatin/prohibitin superfamily)</fullName>
    </submittedName>
</protein>
<dbReference type="GO" id="GO:0006508">
    <property type="term" value="P:proteolysis"/>
    <property type="evidence" value="ECO:0007669"/>
    <property type="project" value="UniProtKB-KW"/>
</dbReference>
<evidence type="ECO:0000313" key="3">
    <source>
        <dbReference type="EMBL" id="MBC3791618.1"/>
    </source>
</evidence>